<proteinExistence type="predicted"/>
<sequence>MACFVRKREDEGGNVFRAGHDYTSWTLAKLVYIIFPQPLIIGCTKFPNLHTMPTPCFSRQAEWVANRGYADSTRSRTPQASLARELRVPVLVWHTCNVSHLSAGKSSESQLGNAMPANLCLFLQISFAVGLPLATFGNARRSLTACVSATPNRSERTVVWLNLHANAPCDRCCTLRGRGQASIPPWICRTPLALASAVLLGAWTDTF</sequence>
<dbReference type="EMBL" id="FP929133">
    <property type="protein sequence ID" value="CBX98225.1"/>
    <property type="molecule type" value="Genomic_DNA"/>
</dbReference>
<gene>
    <name evidence="1" type="ORF">LEMA_P096340.1</name>
</gene>
<organism evidence="2">
    <name type="scientific">Leptosphaeria maculans (strain JN3 / isolate v23.1.3 / race Av1-4-5-6-7-8)</name>
    <name type="common">Blackleg fungus</name>
    <name type="synonym">Phoma lingam</name>
    <dbReference type="NCBI Taxonomy" id="985895"/>
    <lineage>
        <taxon>Eukaryota</taxon>
        <taxon>Fungi</taxon>
        <taxon>Dikarya</taxon>
        <taxon>Ascomycota</taxon>
        <taxon>Pezizomycotina</taxon>
        <taxon>Dothideomycetes</taxon>
        <taxon>Pleosporomycetidae</taxon>
        <taxon>Pleosporales</taxon>
        <taxon>Pleosporineae</taxon>
        <taxon>Leptosphaeriaceae</taxon>
        <taxon>Plenodomus</taxon>
        <taxon>Plenodomus lingam/Leptosphaeria maculans species complex</taxon>
    </lineage>
</organism>
<protein>
    <submittedName>
        <fullName evidence="1">Predicted protein</fullName>
    </submittedName>
</protein>
<dbReference type="HOGENOM" id="CLU_1326593_0_0_1"/>
<accession>E5A3L2</accession>
<dbReference type="AlphaFoldDB" id="E5A3L2"/>
<reference evidence="2" key="1">
    <citation type="journal article" date="2011" name="Nat. Commun.">
        <title>Effector diversification within compartments of the Leptosphaeria maculans genome affected by Repeat-Induced Point mutations.</title>
        <authorList>
            <person name="Rouxel T."/>
            <person name="Grandaubert J."/>
            <person name="Hane J.K."/>
            <person name="Hoede C."/>
            <person name="van de Wouw A.P."/>
            <person name="Couloux A."/>
            <person name="Dominguez V."/>
            <person name="Anthouard V."/>
            <person name="Bally P."/>
            <person name="Bourras S."/>
            <person name="Cozijnsen A.J."/>
            <person name="Ciuffetti L.M."/>
            <person name="Degrave A."/>
            <person name="Dilmaghani A."/>
            <person name="Duret L."/>
            <person name="Fudal I."/>
            <person name="Goodwin S.B."/>
            <person name="Gout L."/>
            <person name="Glaser N."/>
            <person name="Linglin J."/>
            <person name="Kema G.H.J."/>
            <person name="Lapalu N."/>
            <person name="Lawrence C.B."/>
            <person name="May K."/>
            <person name="Meyer M."/>
            <person name="Ollivier B."/>
            <person name="Poulain J."/>
            <person name="Schoch C.L."/>
            <person name="Simon A."/>
            <person name="Spatafora J.W."/>
            <person name="Stachowiak A."/>
            <person name="Turgeon B.G."/>
            <person name="Tyler B.M."/>
            <person name="Vincent D."/>
            <person name="Weissenbach J."/>
            <person name="Amselem J."/>
            <person name="Quesneville H."/>
            <person name="Oliver R.P."/>
            <person name="Wincker P."/>
            <person name="Balesdent M.-H."/>
            <person name="Howlett B.J."/>
        </authorList>
    </citation>
    <scope>NUCLEOTIDE SEQUENCE [LARGE SCALE GENOMIC DNA]</scope>
    <source>
        <strain evidence="2">JN3 / isolate v23.1.3 / race Av1-4-5-6-7-8</strain>
    </source>
</reference>
<keyword evidence="2" id="KW-1185">Reference proteome</keyword>
<dbReference type="InParanoid" id="E5A3L2"/>
<dbReference type="VEuPathDB" id="FungiDB:LEMA_P096340.1"/>
<name>E5A3L2_LEPMJ</name>
<evidence type="ECO:0000313" key="2">
    <source>
        <dbReference type="Proteomes" id="UP000002668"/>
    </source>
</evidence>
<dbReference type="Proteomes" id="UP000002668">
    <property type="component" value="Genome"/>
</dbReference>
<evidence type="ECO:0000313" key="1">
    <source>
        <dbReference type="EMBL" id="CBX98225.1"/>
    </source>
</evidence>